<organism evidence="2">
    <name type="scientific">gut metagenome</name>
    <dbReference type="NCBI Taxonomy" id="749906"/>
    <lineage>
        <taxon>unclassified sequences</taxon>
        <taxon>metagenomes</taxon>
        <taxon>organismal metagenomes</taxon>
    </lineage>
</organism>
<proteinExistence type="predicted"/>
<keyword evidence="2" id="KW-0418">Kinase</keyword>
<feature type="transmembrane region" description="Helical" evidence="1">
    <location>
        <begin position="101"/>
        <end position="121"/>
    </location>
</feature>
<feature type="transmembrane region" description="Helical" evidence="1">
    <location>
        <begin position="27"/>
        <end position="50"/>
    </location>
</feature>
<comment type="caution">
    <text evidence="2">The sequence shown here is derived from an EMBL/GenBank/DDBJ whole genome shotgun (WGS) entry which is preliminary data.</text>
</comment>
<accession>J9GHP2</accession>
<keyword evidence="1" id="KW-0472">Membrane</keyword>
<dbReference type="EMBL" id="AMCI01001117">
    <property type="protein sequence ID" value="EJX06574.1"/>
    <property type="molecule type" value="Genomic_DNA"/>
</dbReference>
<name>J9GHP2_9ZZZZ</name>
<keyword evidence="1" id="KW-1133">Transmembrane helix</keyword>
<keyword evidence="1" id="KW-0812">Transmembrane</keyword>
<feature type="transmembrane region" description="Helical" evidence="1">
    <location>
        <begin position="62"/>
        <end position="81"/>
    </location>
</feature>
<keyword evidence="2" id="KW-0808">Transferase</keyword>
<sequence length="165" mass="19894">MYLLYDVVWIMADHKEFRLLWEEGGTILWVDFCYCLIFSLYNLCFGTLILKNHFLQRFRQKRIVVFCVIFLLANTTLAFLIENLIDALFVDISDREAWGNAYLMGLISTIQALIVAVEYYYQESERKYEENRRLEMQLLKMQINEKDFDYRRRTTQCPPPRKDNT</sequence>
<gene>
    <name evidence="2" type="ORF">EVA_05323</name>
</gene>
<reference evidence="2" key="1">
    <citation type="journal article" date="2012" name="PLoS ONE">
        <title>Gene sets for utilization of primary and secondary nutrition supplies in the distal gut of endangered iberian lynx.</title>
        <authorList>
            <person name="Alcaide M."/>
            <person name="Messina E."/>
            <person name="Richter M."/>
            <person name="Bargiela R."/>
            <person name="Peplies J."/>
            <person name="Huws S.A."/>
            <person name="Newbold C.J."/>
            <person name="Golyshin P.N."/>
            <person name="Simon M.A."/>
            <person name="Lopez G."/>
            <person name="Yakimov M.M."/>
            <person name="Ferrer M."/>
        </authorList>
    </citation>
    <scope>NUCLEOTIDE SEQUENCE</scope>
</reference>
<evidence type="ECO:0000313" key="2">
    <source>
        <dbReference type="EMBL" id="EJX06574.1"/>
    </source>
</evidence>
<protein>
    <submittedName>
        <fullName evidence="2">Two component system sensor histidine kinase</fullName>
    </submittedName>
</protein>
<dbReference type="AlphaFoldDB" id="J9GHP2"/>
<evidence type="ECO:0000256" key="1">
    <source>
        <dbReference type="SAM" id="Phobius"/>
    </source>
</evidence>
<dbReference type="GO" id="GO:0016301">
    <property type="term" value="F:kinase activity"/>
    <property type="evidence" value="ECO:0007669"/>
    <property type="project" value="UniProtKB-KW"/>
</dbReference>